<comment type="subcellular location">
    <subcellularLocation>
        <location evidence="1">Bacterial flagellum basal body</location>
    </subcellularLocation>
    <subcellularLocation>
        <location evidence="2">Cell membrane</location>
        <topology evidence="2">Peripheral membrane protein</topology>
    </subcellularLocation>
</comment>
<dbReference type="InterPro" id="IPR001689">
    <property type="entry name" value="Flag_FliM"/>
</dbReference>
<dbReference type="EMBL" id="CADCTO010000600">
    <property type="protein sequence ID" value="CAA9290763.1"/>
    <property type="molecule type" value="Genomic_DNA"/>
</dbReference>
<dbReference type="AlphaFoldDB" id="A0A6J4JY75"/>
<dbReference type="Pfam" id="PF02154">
    <property type="entry name" value="FliM"/>
    <property type="match status" value="1"/>
</dbReference>
<comment type="similarity">
    <text evidence="3">Belongs to the FliM family.</text>
</comment>
<dbReference type="PIRSF" id="PIRSF002888">
    <property type="entry name" value="FliM"/>
    <property type="match status" value="1"/>
</dbReference>
<keyword evidence="6" id="KW-0145">Chemotaxis</keyword>
<keyword evidence="5" id="KW-1003">Cell membrane</keyword>
<dbReference type="GO" id="GO:0009425">
    <property type="term" value="C:bacterial-type flagellum basal body"/>
    <property type="evidence" value="ECO:0007669"/>
    <property type="project" value="UniProtKB-SubCell"/>
</dbReference>
<sequence>MVEVLSQEEIEALLTAMGREPDDAPATGAPAEAPAPKPGSSTPRGPRAPARAFTPPVVDAATAVRAPVAYQLYDFRRPDKFSKDQMRTLQMVHETFARMYASSLSGYLRSSVHLELLSVEQIPYDEFIRSLADNPLIAVFSMPPLTGQSLMEADINIFFSMMDRLLGGPGQATARRADLTEIEKTLATQIVRRGLNELRNAWESIAAVEPTLDGVETSAQFVQIVPPNDTVVLLLFQVKVGDVLGTMTLCLPYVSLKSISSKLSAQRWFASTGKKAGDGGHARQLTRLIQTTQVPCVARLGTANITVEDLLRLAPGDTILTSTPYGGDIDILVGRSVKFRAQAGTRRRKMVVRIQNVVETAPEDEDPLAAWRGP</sequence>
<protein>
    <recommendedName>
        <fullName evidence="4 10">Flagellar motor switch protein FliM</fullName>
    </recommendedName>
</protein>
<feature type="compositionally biased region" description="Low complexity" evidence="11">
    <location>
        <begin position="24"/>
        <end position="34"/>
    </location>
</feature>
<dbReference type="GO" id="GO:0003774">
    <property type="term" value="F:cytoskeletal motor activity"/>
    <property type="evidence" value="ECO:0007669"/>
    <property type="project" value="InterPro"/>
</dbReference>
<evidence type="ECO:0000256" key="6">
    <source>
        <dbReference type="ARBA" id="ARBA00022500"/>
    </source>
</evidence>
<dbReference type="Gene3D" id="3.40.1550.10">
    <property type="entry name" value="CheC-like"/>
    <property type="match status" value="1"/>
</dbReference>
<accession>A0A6J4JY75</accession>
<dbReference type="Gene3D" id="2.30.330.10">
    <property type="entry name" value="SpoA-like"/>
    <property type="match status" value="1"/>
</dbReference>
<dbReference type="SUPFAM" id="SSF101801">
    <property type="entry name" value="Surface presentation of antigens (SPOA)"/>
    <property type="match status" value="1"/>
</dbReference>
<evidence type="ECO:0000256" key="4">
    <source>
        <dbReference type="ARBA" id="ARBA00021898"/>
    </source>
</evidence>
<evidence type="ECO:0000256" key="7">
    <source>
        <dbReference type="ARBA" id="ARBA00022779"/>
    </source>
</evidence>
<feature type="region of interest" description="Disordered" evidence="11">
    <location>
        <begin position="18"/>
        <end position="52"/>
    </location>
</feature>
<evidence type="ECO:0000313" key="13">
    <source>
        <dbReference type="EMBL" id="CAA9290763.1"/>
    </source>
</evidence>
<evidence type="ECO:0000256" key="2">
    <source>
        <dbReference type="ARBA" id="ARBA00004202"/>
    </source>
</evidence>
<dbReference type="GO" id="GO:0005886">
    <property type="term" value="C:plasma membrane"/>
    <property type="evidence" value="ECO:0007669"/>
    <property type="project" value="UniProtKB-SubCell"/>
</dbReference>
<keyword evidence="13" id="KW-0969">Cilium</keyword>
<gene>
    <name evidence="13" type="ORF">AVDCRST_MAG63-4312</name>
</gene>
<evidence type="ECO:0000256" key="11">
    <source>
        <dbReference type="SAM" id="MobiDB-lite"/>
    </source>
</evidence>
<dbReference type="CDD" id="cd17908">
    <property type="entry name" value="FliM"/>
    <property type="match status" value="1"/>
</dbReference>
<dbReference type="InterPro" id="IPR028976">
    <property type="entry name" value="CheC-like_sf"/>
</dbReference>
<evidence type="ECO:0000256" key="1">
    <source>
        <dbReference type="ARBA" id="ARBA00004117"/>
    </source>
</evidence>
<evidence type="ECO:0000256" key="5">
    <source>
        <dbReference type="ARBA" id="ARBA00022475"/>
    </source>
</evidence>
<dbReference type="SUPFAM" id="SSF103039">
    <property type="entry name" value="CheC-like"/>
    <property type="match status" value="1"/>
</dbReference>
<evidence type="ECO:0000256" key="3">
    <source>
        <dbReference type="ARBA" id="ARBA00011049"/>
    </source>
</evidence>
<name>A0A6J4JY75_9BACT</name>
<evidence type="ECO:0000256" key="10">
    <source>
        <dbReference type="NCBIfam" id="TIGR01397"/>
    </source>
</evidence>
<organism evidence="13">
    <name type="scientific">uncultured Armatimonadetes bacterium</name>
    <dbReference type="NCBI Taxonomy" id="157466"/>
    <lineage>
        <taxon>Bacteria</taxon>
        <taxon>Bacillati</taxon>
        <taxon>Armatimonadota</taxon>
        <taxon>environmental samples</taxon>
    </lineage>
</organism>
<keyword evidence="9" id="KW-0975">Bacterial flagellum</keyword>
<evidence type="ECO:0000256" key="9">
    <source>
        <dbReference type="ARBA" id="ARBA00023143"/>
    </source>
</evidence>
<dbReference type="PANTHER" id="PTHR30034">
    <property type="entry name" value="FLAGELLAR MOTOR SWITCH PROTEIN FLIM"/>
    <property type="match status" value="1"/>
</dbReference>
<dbReference type="InterPro" id="IPR001543">
    <property type="entry name" value="FliN-like_C"/>
</dbReference>
<reference evidence="13" key="1">
    <citation type="submission" date="2020-02" db="EMBL/GenBank/DDBJ databases">
        <authorList>
            <person name="Meier V. D."/>
        </authorList>
    </citation>
    <scope>NUCLEOTIDE SEQUENCE</scope>
    <source>
        <strain evidence="13">AVDCRST_MAG63</strain>
    </source>
</reference>
<dbReference type="GO" id="GO:0071978">
    <property type="term" value="P:bacterial-type flagellum-dependent swarming motility"/>
    <property type="evidence" value="ECO:0007669"/>
    <property type="project" value="TreeGrafter"/>
</dbReference>
<keyword evidence="8" id="KW-0472">Membrane</keyword>
<keyword evidence="13" id="KW-0282">Flagellum</keyword>
<dbReference type="NCBIfam" id="TIGR01397">
    <property type="entry name" value="fliM_switch"/>
    <property type="match status" value="1"/>
</dbReference>
<keyword evidence="13" id="KW-0966">Cell projection</keyword>
<proteinExistence type="inferred from homology"/>
<evidence type="ECO:0000259" key="12">
    <source>
        <dbReference type="Pfam" id="PF01052"/>
    </source>
</evidence>
<keyword evidence="7" id="KW-0283">Flagellar rotation</keyword>
<dbReference type="InterPro" id="IPR036429">
    <property type="entry name" value="SpoA-like_sf"/>
</dbReference>
<dbReference type="GO" id="GO:0050918">
    <property type="term" value="P:positive chemotaxis"/>
    <property type="evidence" value="ECO:0007669"/>
    <property type="project" value="TreeGrafter"/>
</dbReference>
<dbReference type="Pfam" id="PF01052">
    <property type="entry name" value="FliMN_C"/>
    <property type="match status" value="1"/>
</dbReference>
<feature type="domain" description="Flagellar motor switch protein FliN-like C-terminal" evidence="12">
    <location>
        <begin position="288"/>
        <end position="358"/>
    </location>
</feature>
<dbReference type="PANTHER" id="PTHR30034:SF6">
    <property type="entry name" value="YOP PROTEINS TRANSLOCATION PROTEIN Q"/>
    <property type="match status" value="1"/>
</dbReference>
<evidence type="ECO:0000256" key="8">
    <source>
        <dbReference type="ARBA" id="ARBA00023136"/>
    </source>
</evidence>